<dbReference type="GO" id="GO:0005829">
    <property type="term" value="C:cytosol"/>
    <property type="evidence" value="ECO:0007669"/>
    <property type="project" value="TreeGrafter"/>
</dbReference>
<accession>A0A2N5GKT0</accession>
<evidence type="ECO:0000313" key="2">
    <source>
        <dbReference type="EMBL" id="PLR98014.1"/>
    </source>
</evidence>
<dbReference type="EMBL" id="PGVD01000025">
    <property type="protein sequence ID" value="PLR98014.1"/>
    <property type="molecule type" value="Genomic_DNA"/>
</dbReference>
<dbReference type="SUPFAM" id="SSF52317">
    <property type="entry name" value="Class I glutamine amidotransferase-like"/>
    <property type="match status" value="1"/>
</dbReference>
<dbReference type="OrthoDB" id="9813383at2"/>
<dbReference type="EMBL" id="PGVA01000028">
    <property type="protein sequence ID" value="PLR82080.1"/>
    <property type="molecule type" value="Genomic_DNA"/>
</dbReference>
<dbReference type="InterPro" id="IPR029062">
    <property type="entry name" value="Class_I_gatase-like"/>
</dbReference>
<dbReference type="PANTHER" id="PTHR43235">
    <property type="entry name" value="GLUTAMINE AMIDOTRANSFERASE PB2B2.05-RELATED"/>
    <property type="match status" value="1"/>
</dbReference>
<dbReference type="AlphaFoldDB" id="A0A2N5GKT0"/>
<dbReference type="GO" id="GO:0033969">
    <property type="term" value="F:gamma-glutamyl-gamma-aminobutyrate hydrolase activity"/>
    <property type="evidence" value="ECO:0007669"/>
    <property type="project" value="TreeGrafter"/>
</dbReference>
<keyword evidence="4" id="KW-1185">Reference proteome</keyword>
<dbReference type="GO" id="GO:0006598">
    <property type="term" value="P:polyamine catabolic process"/>
    <property type="evidence" value="ECO:0007669"/>
    <property type="project" value="TreeGrafter"/>
</dbReference>
<gene>
    <name evidence="1" type="ORF">CU635_12990</name>
    <name evidence="2" type="ORF">CVD25_09350</name>
</gene>
<reference evidence="1 3" key="1">
    <citation type="submission" date="2017-11" db="EMBL/GenBank/DDBJ databases">
        <title>Comparitive Functional Genomics of Dry Heat Resistant strains isolated from the Viking Spacecraft.</title>
        <authorList>
            <person name="Seuylemezian A."/>
            <person name="Cooper K."/>
            <person name="Vaishampayan P."/>
        </authorList>
    </citation>
    <scope>NUCLEOTIDE SEQUENCE [LARGE SCALE GENOMIC DNA]</scope>
    <source>
        <strain evidence="1 3">M4.6</strain>
    </source>
</reference>
<dbReference type="Proteomes" id="UP000235114">
    <property type="component" value="Unassembled WGS sequence"/>
</dbReference>
<dbReference type="CDD" id="cd01745">
    <property type="entry name" value="GATase1_2"/>
    <property type="match status" value="1"/>
</dbReference>
<comment type="caution">
    <text evidence="1">The sequence shown here is derived from an EMBL/GenBank/DDBJ whole genome shotgun (WGS) entry which is preliminary data.</text>
</comment>
<dbReference type="Proteomes" id="UP000234951">
    <property type="component" value="Unassembled WGS sequence"/>
</dbReference>
<dbReference type="Pfam" id="PF07722">
    <property type="entry name" value="Peptidase_C26"/>
    <property type="match status" value="1"/>
</dbReference>
<dbReference type="PANTHER" id="PTHR43235:SF1">
    <property type="entry name" value="GLUTAMINE AMIDOTRANSFERASE PB2B2.05-RELATED"/>
    <property type="match status" value="1"/>
</dbReference>
<evidence type="ECO:0000313" key="4">
    <source>
        <dbReference type="Proteomes" id="UP000235114"/>
    </source>
</evidence>
<keyword evidence="1" id="KW-0378">Hydrolase</keyword>
<protein>
    <submittedName>
        <fullName evidence="1">Gamma-glutamyl-gamma-aminobutyrate hydrolase</fullName>
    </submittedName>
</protein>
<dbReference type="InterPro" id="IPR044668">
    <property type="entry name" value="PuuD-like"/>
</dbReference>
<dbReference type="InterPro" id="IPR011697">
    <property type="entry name" value="Peptidase_C26"/>
</dbReference>
<dbReference type="Gene3D" id="3.40.50.880">
    <property type="match status" value="1"/>
</dbReference>
<evidence type="ECO:0000313" key="3">
    <source>
        <dbReference type="Proteomes" id="UP000234951"/>
    </source>
</evidence>
<organism evidence="1 3">
    <name type="scientific">Bacillus canaveralius</name>
    <dbReference type="NCBI Taxonomy" id="1403243"/>
    <lineage>
        <taxon>Bacteria</taxon>
        <taxon>Bacillati</taxon>
        <taxon>Bacillota</taxon>
        <taxon>Bacilli</taxon>
        <taxon>Bacillales</taxon>
        <taxon>Bacillaceae</taxon>
        <taxon>Bacillus</taxon>
    </lineage>
</organism>
<sequence>MNPIIGVTSNLIDQQLCVSMDNIDALTGTDAVPLVLPNLLDMAMINSIAGRLDGLLVSGGGDIDPTLFGEEPHRNLGIICPERDSFEINIIKKMLVLDKPILAICRGCQILNIAVGGDMYQDIYDQHDRSLLQHAQKAPRWHASHYVNVKADSLLFQITQKEKFKVNSFHHQAVRRIPVGFEACAMSSDGVMEAFESKTHAFVLGIQWHPESMVMRRDRHSISIFETFIEACKQNRIKV</sequence>
<dbReference type="PROSITE" id="PS51273">
    <property type="entry name" value="GATASE_TYPE_1"/>
    <property type="match status" value="1"/>
</dbReference>
<name>A0A2N5GKT0_9BACI</name>
<evidence type="ECO:0000313" key="1">
    <source>
        <dbReference type="EMBL" id="PLR82080.1"/>
    </source>
</evidence>
<proteinExistence type="predicted"/>
<reference evidence="2 4" key="2">
    <citation type="submission" date="2017-12" db="EMBL/GenBank/DDBJ databases">
        <title>Comparative Functional Genomics of Dry Heat Resistant strains isolated from the Viking Spacecraft.</title>
        <authorList>
            <person name="Seuylemezian A."/>
            <person name="Cooper K."/>
            <person name="Vaishampayan P."/>
        </authorList>
    </citation>
    <scope>NUCLEOTIDE SEQUENCE [LARGE SCALE GENOMIC DNA]</scope>
    <source>
        <strain evidence="2 4">ATCC 29669</strain>
    </source>
</reference>
<dbReference type="RefSeq" id="WP_101577796.1">
    <property type="nucleotide sequence ID" value="NZ_PGVA01000028.1"/>
</dbReference>